<dbReference type="SUPFAM" id="SSF51735">
    <property type="entry name" value="NAD(P)-binding Rossmann-fold domains"/>
    <property type="match status" value="1"/>
</dbReference>
<keyword evidence="2" id="KW-0521">NADP</keyword>
<accession>A0A538U8H9</accession>
<evidence type="ECO:0000313" key="5">
    <source>
        <dbReference type="Proteomes" id="UP000319771"/>
    </source>
</evidence>
<dbReference type="PANTHER" id="PTHR10491:SF4">
    <property type="entry name" value="METHIONINE ADENOSYLTRANSFERASE 2 SUBUNIT BETA"/>
    <property type="match status" value="1"/>
</dbReference>
<feature type="domain" description="RmlD-like substrate binding" evidence="3">
    <location>
        <begin position="5"/>
        <end position="155"/>
    </location>
</feature>
<comment type="function">
    <text evidence="2">Catalyzes the reduction of dTDP-6-deoxy-L-lyxo-4-hexulose to yield dTDP-L-rhamnose.</text>
</comment>
<dbReference type="InterPro" id="IPR036291">
    <property type="entry name" value="NAD(P)-bd_dom_sf"/>
</dbReference>
<dbReference type="InterPro" id="IPR005913">
    <property type="entry name" value="dTDP_dehydrorham_reduct"/>
</dbReference>
<dbReference type="GO" id="GO:0019305">
    <property type="term" value="P:dTDP-rhamnose biosynthetic process"/>
    <property type="evidence" value="ECO:0007669"/>
    <property type="project" value="UniProtKB-UniPathway"/>
</dbReference>
<evidence type="ECO:0000259" key="3">
    <source>
        <dbReference type="Pfam" id="PF04321"/>
    </source>
</evidence>
<comment type="similarity">
    <text evidence="1 2">Belongs to the dTDP-4-dehydrorhamnose reductase family.</text>
</comment>
<dbReference type="EC" id="1.1.1.133" evidence="2"/>
<reference evidence="4 5" key="1">
    <citation type="journal article" date="2019" name="Nat. Microbiol.">
        <title>Mediterranean grassland soil C-N compound turnover is dependent on rainfall and depth, and is mediated by genomically divergent microorganisms.</title>
        <authorList>
            <person name="Diamond S."/>
            <person name="Andeer P.F."/>
            <person name="Li Z."/>
            <person name="Crits-Christoph A."/>
            <person name="Burstein D."/>
            <person name="Anantharaman K."/>
            <person name="Lane K.R."/>
            <person name="Thomas B.C."/>
            <person name="Pan C."/>
            <person name="Northen T.R."/>
            <person name="Banfield J.F."/>
        </authorList>
    </citation>
    <scope>NUCLEOTIDE SEQUENCE [LARGE SCALE GENOMIC DNA]</scope>
    <source>
        <strain evidence="4">WS_11</strain>
    </source>
</reference>
<evidence type="ECO:0000256" key="2">
    <source>
        <dbReference type="RuleBase" id="RU364082"/>
    </source>
</evidence>
<gene>
    <name evidence="4" type="ORF">E6K81_08105</name>
</gene>
<dbReference type="GO" id="GO:0005829">
    <property type="term" value="C:cytosol"/>
    <property type="evidence" value="ECO:0007669"/>
    <property type="project" value="TreeGrafter"/>
</dbReference>
<proteinExistence type="inferred from homology"/>
<keyword evidence="2" id="KW-0560">Oxidoreductase</keyword>
<protein>
    <recommendedName>
        <fullName evidence="2">dTDP-4-dehydrorhamnose reductase</fullName>
        <ecNumber evidence="2">1.1.1.133</ecNumber>
    </recommendedName>
</protein>
<sequence>MSTSRVLVLGGTGMLGAMVADVLSRDPKVTLTVTARRERVGLAGPARAARCLPLDAESDQDGLPSLLAEGFDWIVNAIGVIKPYIKDTDPAQTERAVRVNGLFPHRLARAAGAAGLPVLQIATDCVYSGKAGRYGEDAPHDALDVYGKSKSLGEVPAPAMHHLRCSIIGPELAGHLSLLDWFRGQAPGAQLTGYANHLWNGVTTYHYARLCQGVIHSGRRPAARQHVVPTGMVTKAEMLETFATVYGRKDLTIRRGEAAVVIDRTLSTQDEAANRALWSAAGYATPPSFGQMMTELAAHPFNQ</sequence>
<dbReference type="UniPathway" id="UPA00124"/>
<dbReference type="InterPro" id="IPR029903">
    <property type="entry name" value="RmlD-like-bd"/>
</dbReference>
<name>A0A538U8H9_UNCEI</name>
<dbReference type="Pfam" id="PF04321">
    <property type="entry name" value="RmlD_sub_bind"/>
    <property type="match status" value="1"/>
</dbReference>
<organism evidence="4 5">
    <name type="scientific">Eiseniibacteriota bacterium</name>
    <dbReference type="NCBI Taxonomy" id="2212470"/>
    <lineage>
        <taxon>Bacteria</taxon>
        <taxon>Candidatus Eiseniibacteriota</taxon>
    </lineage>
</organism>
<evidence type="ECO:0000256" key="1">
    <source>
        <dbReference type="ARBA" id="ARBA00010944"/>
    </source>
</evidence>
<comment type="caution">
    <text evidence="4">The sequence shown here is derived from an EMBL/GenBank/DDBJ whole genome shotgun (WGS) entry which is preliminary data.</text>
</comment>
<dbReference type="GO" id="GO:0008831">
    <property type="term" value="F:dTDP-4-dehydrorhamnose reductase activity"/>
    <property type="evidence" value="ECO:0007669"/>
    <property type="project" value="UniProtKB-EC"/>
</dbReference>
<dbReference type="PANTHER" id="PTHR10491">
    <property type="entry name" value="DTDP-4-DEHYDRORHAMNOSE REDUCTASE"/>
    <property type="match status" value="1"/>
</dbReference>
<comment type="pathway">
    <text evidence="2">Carbohydrate biosynthesis; dTDP-L-rhamnose biosynthesis.</text>
</comment>
<dbReference type="Proteomes" id="UP000319771">
    <property type="component" value="Unassembled WGS sequence"/>
</dbReference>
<evidence type="ECO:0000313" key="4">
    <source>
        <dbReference type="EMBL" id="TMQ72202.1"/>
    </source>
</evidence>
<dbReference type="AlphaFoldDB" id="A0A538U8H9"/>
<dbReference type="Gene3D" id="3.40.50.720">
    <property type="entry name" value="NAD(P)-binding Rossmann-like Domain"/>
    <property type="match status" value="1"/>
</dbReference>
<dbReference type="EMBL" id="VBPB01000116">
    <property type="protein sequence ID" value="TMQ72202.1"/>
    <property type="molecule type" value="Genomic_DNA"/>
</dbReference>